<feature type="transmembrane region" description="Helical" evidence="7">
    <location>
        <begin position="159"/>
        <end position="181"/>
    </location>
</feature>
<feature type="region of interest" description="Disordered" evidence="6">
    <location>
        <begin position="1"/>
        <end position="22"/>
    </location>
</feature>
<keyword evidence="5" id="KW-0046">Antibiotic resistance</keyword>
<feature type="transmembrane region" description="Helical" evidence="7">
    <location>
        <begin position="77"/>
        <end position="103"/>
    </location>
</feature>
<dbReference type="GO" id="GO:0140359">
    <property type="term" value="F:ABC-type transporter activity"/>
    <property type="evidence" value="ECO:0007669"/>
    <property type="project" value="InterPro"/>
</dbReference>
<proteinExistence type="predicted"/>
<dbReference type="PANTHER" id="PTHR43229">
    <property type="entry name" value="NODULATION PROTEIN J"/>
    <property type="match status" value="1"/>
</dbReference>
<dbReference type="PIRSF" id="PIRSF006648">
    <property type="entry name" value="DrrB"/>
    <property type="match status" value="1"/>
</dbReference>
<feature type="transmembrane region" description="Helical" evidence="7">
    <location>
        <begin position="45"/>
        <end position="65"/>
    </location>
</feature>
<evidence type="ECO:0000259" key="8">
    <source>
        <dbReference type="Pfam" id="PF01061"/>
    </source>
</evidence>
<comment type="subcellular location">
    <subcellularLocation>
        <location evidence="1">Membrane</location>
        <topology evidence="1">Multi-pass membrane protein</topology>
    </subcellularLocation>
</comment>
<dbReference type="InterPro" id="IPR000412">
    <property type="entry name" value="ABC_2_transport"/>
</dbReference>
<evidence type="ECO:0000256" key="7">
    <source>
        <dbReference type="SAM" id="Phobius"/>
    </source>
</evidence>
<evidence type="ECO:0000256" key="2">
    <source>
        <dbReference type="ARBA" id="ARBA00022692"/>
    </source>
</evidence>
<reference evidence="9" key="2">
    <citation type="journal article" date="2021" name="PeerJ">
        <title>Extensive microbial diversity within the chicken gut microbiome revealed by metagenomics and culture.</title>
        <authorList>
            <person name="Gilroy R."/>
            <person name="Ravi A."/>
            <person name="Getino M."/>
            <person name="Pursley I."/>
            <person name="Horton D.L."/>
            <person name="Alikhan N.F."/>
            <person name="Baker D."/>
            <person name="Gharbi K."/>
            <person name="Hall N."/>
            <person name="Watson M."/>
            <person name="Adriaenssens E.M."/>
            <person name="Foster-Nyarko E."/>
            <person name="Jarju S."/>
            <person name="Secka A."/>
            <person name="Antonio M."/>
            <person name="Oren A."/>
            <person name="Chaudhuri R.R."/>
            <person name="La Ragione R."/>
            <person name="Hildebrand F."/>
            <person name="Pallen M.J."/>
        </authorList>
    </citation>
    <scope>NUCLEOTIDE SEQUENCE</scope>
    <source>
        <strain evidence="9">ChiGjej1B1-24693</strain>
    </source>
</reference>
<accession>A0A9D1GYI5</accession>
<keyword evidence="4 7" id="KW-0472">Membrane</keyword>
<evidence type="ECO:0000256" key="1">
    <source>
        <dbReference type="ARBA" id="ARBA00004141"/>
    </source>
</evidence>
<evidence type="ECO:0000256" key="6">
    <source>
        <dbReference type="SAM" id="MobiDB-lite"/>
    </source>
</evidence>
<reference evidence="9" key="1">
    <citation type="submission" date="2020-10" db="EMBL/GenBank/DDBJ databases">
        <authorList>
            <person name="Gilroy R."/>
        </authorList>
    </citation>
    <scope>NUCLEOTIDE SEQUENCE</scope>
    <source>
        <strain evidence="9">ChiGjej1B1-24693</strain>
    </source>
</reference>
<dbReference type="PANTHER" id="PTHR43229:SF2">
    <property type="entry name" value="NODULATION PROTEIN J"/>
    <property type="match status" value="1"/>
</dbReference>
<dbReference type="GO" id="GO:0043190">
    <property type="term" value="C:ATP-binding cassette (ABC) transporter complex"/>
    <property type="evidence" value="ECO:0007669"/>
    <property type="project" value="InterPro"/>
</dbReference>
<protein>
    <submittedName>
        <fullName evidence="9">ABC transporter permease</fullName>
    </submittedName>
</protein>
<feature type="transmembrane region" description="Helical" evidence="7">
    <location>
        <begin position="124"/>
        <end position="153"/>
    </location>
</feature>
<dbReference type="EMBL" id="DVLP01000188">
    <property type="protein sequence ID" value="HIT75155.1"/>
    <property type="molecule type" value="Genomic_DNA"/>
</dbReference>
<evidence type="ECO:0000313" key="10">
    <source>
        <dbReference type="Proteomes" id="UP000886842"/>
    </source>
</evidence>
<feature type="transmembrane region" description="Helical" evidence="7">
    <location>
        <begin position="246"/>
        <end position="266"/>
    </location>
</feature>
<evidence type="ECO:0000256" key="5">
    <source>
        <dbReference type="ARBA" id="ARBA00023251"/>
    </source>
</evidence>
<evidence type="ECO:0000256" key="4">
    <source>
        <dbReference type="ARBA" id="ARBA00023136"/>
    </source>
</evidence>
<dbReference type="GO" id="GO:0046677">
    <property type="term" value="P:response to antibiotic"/>
    <property type="evidence" value="ECO:0007669"/>
    <property type="project" value="UniProtKB-KW"/>
</dbReference>
<sequence length="275" mass="29237">MSTATVTRPAGATPPTGATSPPRPLGVVRLSLVHAKFNILETVRVPISVIGNLLFPTLALFFFVIPQPMVTADPIWSLVAVSGLAMFAVMSTFLFTFGVGVAEDRALPFDPYLRTMPAGAAPRMMGRIITACLFALVALVPIGVVTAIFTAAAPSPWQLVAGVLTLIGAGIPFLMLGLFVGYRLSSKAALAVVQVILFPLAFAGGLFLPAEMFPDWLSTASTFLPSRAARDLVIANITGEPVAYGYALPVLLAWGVLFTAVAVWAYRRDEGRRFR</sequence>
<dbReference type="AlphaFoldDB" id="A0A9D1GYI5"/>
<evidence type="ECO:0000313" key="9">
    <source>
        <dbReference type="EMBL" id="HIT75155.1"/>
    </source>
</evidence>
<keyword evidence="2 7" id="KW-0812">Transmembrane</keyword>
<dbReference type="InterPro" id="IPR051784">
    <property type="entry name" value="Nod_factor_ABC_transporter"/>
</dbReference>
<gene>
    <name evidence="9" type="ORF">IAA98_06195</name>
</gene>
<dbReference type="InterPro" id="IPR013525">
    <property type="entry name" value="ABC2_TM"/>
</dbReference>
<evidence type="ECO:0000256" key="3">
    <source>
        <dbReference type="ARBA" id="ARBA00022989"/>
    </source>
</evidence>
<feature type="domain" description="ABC-2 type transporter transmembrane" evidence="8">
    <location>
        <begin position="37"/>
        <end position="237"/>
    </location>
</feature>
<feature type="transmembrane region" description="Helical" evidence="7">
    <location>
        <begin position="188"/>
        <end position="208"/>
    </location>
</feature>
<name>A0A9D1GYI5_9ACTN</name>
<organism evidence="9 10">
    <name type="scientific">Candidatus Avipropionibacterium avicola</name>
    <dbReference type="NCBI Taxonomy" id="2840701"/>
    <lineage>
        <taxon>Bacteria</taxon>
        <taxon>Bacillati</taxon>
        <taxon>Actinomycetota</taxon>
        <taxon>Actinomycetes</taxon>
        <taxon>Propionibacteriales</taxon>
        <taxon>Propionibacteriaceae</taxon>
        <taxon>Propionibacteriaceae incertae sedis</taxon>
        <taxon>Candidatus Avipropionibacterium</taxon>
    </lineage>
</organism>
<keyword evidence="3 7" id="KW-1133">Transmembrane helix</keyword>
<dbReference type="Pfam" id="PF01061">
    <property type="entry name" value="ABC2_membrane"/>
    <property type="match status" value="1"/>
</dbReference>
<feature type="compositionally biased region" description="Low complexity" evidence="6">
    <location>
        <begin position="1"/>
        <end position="20"/>
    </location>
</feature>
<comment type="caution">
    <text evidence="9">The sequence shown here is derived from an EMBL/GenBank/DDBJ whole genome shotgun (WGS) entry which is preliminary data.</text>
</comment>
<dbReference type="Proteomes" id="UP000886842">
    <property type="component" value="Unassembled WGS sequence"/>
</dbReference>